<dbReference type="HOGENOM" id="CLU_2393923_0_0_11"/>
<reference evidence="1 2" key="1">
    <citation type="journal article" date="2013" name="Genome Announc.">
        <title>Complete Genome Sequence of the Probiotic Bifidobacterium thermophilum Strain RBL67.</title>
        <authorList>
            <person name="Jans C."/>
            <person name="Lacroix C."/>
            <person name="Follador R."/>
            <person name="Stevens M.J."/>
        </authorList>
    </citation>
    <scope>NUCLEOTIDE SEQUENCE [LARGE SCALE GENOMIC DNA]</scope>
    <source>
        <strain evidence="1 2">RBL67</strain>
    </source>
</reference>
<keyword evidence="2" id="KW-1185">Reference proteome</keyword>
<dbReference type="PATRIC" id="fig|1254439.12.peg.320"/>
<dbReference type="EMBL" id="CP004346">
    <property type="protein sequence ID" value="AGH40589.1"/>
    <property type="molecule type" value="Genomic_DNA"/>
</dbReference>
<organism evidence="1 2">
    <name type="scientific">Bifidobacterium thermophilum RBL67</name>
    <dbReference type="NCBI Taxonomy" id="1254439"/>
    <lineage>
        <taxon>Bacteria</taxon>
        <taxon>Bacillati</taxon>
        <taxon>Actinomycetota</taxon>
        <taxon>Actinomycetes</taxon>
        <taxon>Bifidobacteriales</taxon>
        <taxon>Bifidobacteriaceae</taxon>
        <taxon>Bifidobacterium</taxon>
    </lineage>
</organism>
<dbReference type="KEGG" id="btp:D805_0322"/>
<name>M4REJ8_9BIFI</name>
<dbReference type="AlphaFoldDB" id="M4REJ8"/>
<accession>M4REJ8</accession>
<protein>
    <submittedName>
        <fullName evidence="1">Uncharacterized protein</fullName>
    </submittedName>
</protein>
<evidence type="ECO:0000313" key="2">
    <source>
        <dbReference type="Proteomes" id="UP000011835"/>
    </source>
</evidence>
<evidence type="ECO:0000313" key="1">
    <source>
        <dbReference type="EMBL" id="AGH40589.1"/>
    </source>
</evidence>
<gene>
    <name evidence="1" type="ORF">D805_0322</name>
</gene>
<dbReference type="Proteomes" id="UP000011835">
    <property type="component" value="Chromosome"/>
</dbReference>
<sequence>MLMTCAFNHELLACCETGGAIPKEKYLRGRNPRNGMSQNVMYTERQKSQYLDDLHHVIEIFRTKSQYLLANPDFPDLLRFRTRHHRRRAVKNR</sequence>
<proteinExistence type="predicted"/>